<dbReference type="EMBL" id="PRDM01000006">
    <property type="protein sequence ID" value="MBE8727952.1"/>
    <property type="molecule type" value="Genomic_DNA"/>
</dbReference>
<protein>
    <submittedName>
        <fullName evidence="1">HNH endonuclease</fullName>
    </submittedName>
</protein>
<reference evidence="1 2" key="1">
    <citation type="submission" date="2018-07" db="EMBL/GenBank/DDBJ databases">
        <title>Genome assembly of strain KB82.</title>
        <authorList>
            <person name="Kukolya J."/>
            <person name="Horvath B."/>
            <person name="Nagy I."/>
            <person name="Toth A."/>
        </authorList>
    </citation>
    <scope>NUCLEOTIDE SEQUENCE [LARGE SCALE GENOMIC DNA]</scope>
    <source>
        <strain evidence="1 2">Kb82</strain>
    </source>
</reference>
<keyword evidence="1" id="KW-0378">Hydrolase</keyword>
<keyword evidence="1" id="KW-0255">Endonuclease</keyword>
<evidence type="ECO:0000313" key="2">
    <source>
        <dbReference type="Proteomes" id="UP000640614"/>
    </source>
</evidence>
<dbReference type="Gene3D" id="1.10.30.50">
    <property type="match status" value="1"/>
</dbReference>
<evidence type="ECO:0000313" key="1">
    <source>
        <dbReference type="EMBL" id="MBE8727952.1"/>
    </source>
</evidence>
<dbReference type="Proteomes" id="UP000640614">
    <property type="component" value="Unassembled WGS sequence"/>
</dbReference>
<dbReference type="InterPro" id="IPR003615">
    <property type="entry name" value="HNH_nuc"/>
</dbReference>
<accession>A0ABR9TRE5</accession>
<dbReference type="CDD" id="cd00085">
    <property type="entry name" value="HNHc"/>
    <property type="match status" value="1"/>
</dbReference>
<sequence>MANLYKTSTGEKFTTAQIEAKMRVAKAAALEKQFDEHRYNFCEQCGKNASGTRLDCSHDISVKKAKENGQSEQCWNVGNITILCRECHQEKDGLNTQF</sequence>
<name>A0ABR9TRE5_9FLAO</name>
<proteinExistence type="predicted"/>
<dbReference type="RefSeq" id="WP_194141074.1">
    <property type="nucleotide sequence ID" value="NZ_PRDM01000006.1"/>
</dbReference>
<keyword evidence="2" id="KW-1185">Reference proteome</keyword>
<keyword evidence="1" id="KW-0540">Nuclease</keyword>
<dbReference type="GO" id="GO:0004519">
    <property type="term" value="F:endonuclease activity"/>
    <property type="evidence" value="ECO:0007669"/>
    <property type="project" value="UniProtKB-KW"/>
</dbReference>
<organism evidence="1 2">
    <name type="scientific">Flavobacterium hungaricum</name>
    <dbReference type="NCBI Taxonomy" id="2082725"/>
    <lineage>
        <taxon>Bacteria</taxon>
        <taxon>Pseudomonadati</taxon>
        <taxon>Bacteroidota</taxon>
        <taxon>Flavobacteriia</taxon>
        <taxon>Flavobacteriales</taxon>
        <taxon>Flavobacteriaceae</taxon>
        <taxon>Flavobacterium</taxon>
    </lineage>
</organism>
<gene>
    <name evidence="1" type="ORF">C4F50_23800</name>
</gene>
<comment type="caution">
    <text evidence="1">The sequence shown here is derived from an EMBL/GenBank/DDBJ whole genome shotgun (WGS) entry which is preliminary data.</text>
</comment>